<dbReference type="Proteomes" id="UP000247459">
    <property type="component" value="Unassembled WGS sequence"/>
</dbReference>
<protein>
    <submittedName>
        <fullName evidence="3">FMN-dependent NADH-azoreductase 3</fullName>
    </submittedName>
</protein>
<dbReference type="Gene3D" id="3.40.50.360">
    <property type="match status" value="1"/>
</dbReference>
<name>A0A2W0D571_9BACL</name>
<comment type="caution">
    <text evidence="3">The sequence shown here is derived from an EMBL/GenBank/DDBJ whole genome shotgun (WGS) entry which is preliminary data.</text>
</comment>
<dbReference type="GO" id="GO:0016491">
    <property type="term" value="F:oxidoreductase activity"/>
    <property type="evidence" value="ECO:0007669"/>
    <property type="project" value="InterPro"/>
</dbReference>
<reference evidence="3 4" key="1">
    <citation type="submission" date="2018-01" db="EMBL/GenBank/DDBJ databases">
        <title>Genome sequence of the PGP bacterium Paenibacillus illinoisensis E3.</title>
        <authorList>
            <person name="Rolli E."/>
            <person name="Marasco R."/>
            <person name="Bessem C."/>
            <person name="Michoud G."/>
            <person name="Gaiarsa S."/>
            <person name="Borin S."/>
            <person name="Daffonchio D."/>
        </authorList>
    </citation>
    <scope>NUCLEOTIDE SEQUENCE [LARGE SCALE GENOMIC DNA]</scope>
    <source>
        <strain evidence="3 4">E3</strain>
    </source>
</reference>
<dbReference type="RefSeq" id="WP_110755492.1">
    <property type="nucleotide sequence ID" value="NZ_JAXBDC010000002.1"/>
</dbReference>
<dbReference type="AlphaFoldDB" id="A0A2W0D571"/>
<dbReference type="Pfam" id="PF03358">
    <property type="entry name" value="FMN_red"/>
    <property type="match status" value="1"/>
</dbReference>
<dbReference type="EMBL" id="PRLG01000002">
    <property type="protein sequence ID" value="PYY31041.1"/>
    <property type="molecule type" value="Genomic_DNA"/>
</dbReference>
<comment type="similarity">
    <text evidence="1">Belongs to the azoreductase type 2 family.</text>
</comment>
<feature type="domain" description="NADPH-dependent FMN reductase-like" evidence="2">
    <location>
        <begin position="6"/>
        <end position="147"/>
    </location>
</feature>
<dbReference type="PANTHER" id="PTHR30543">
    <property type="entry name" value="CHROMATE REDUCTASE"/>
    <property type="match status" value="1"/>
</dbReference>
<dbReference type="OrthoDB" id="9812295at2"/>
<dbReference type="InterPro" id="IPR050712">
    <property type="entry name" value="NAD(P)H-dep_reductase"/>
</dbReference>
<dbReference type="SUPFAM" id="SSF52218">
    <property type="entry name" value="Flavoproteins"/>
    <property type="match status" value="1"/>
</dbReference>
<evidence type="ECO:0000259" key="2">
    <source>
        <dbReference type="Pfam" id="PF03358"/>
    </source>
</evidence>
<sequence length="181" mass="19700">MEREINILAISGSLRKQSTNTMLMHAMMALAPTTLKFQVYDQLNDLPHFNPDLDVDDGPASVQYFRSQLKQADGVLICTPEYGNGIPGVLKNALDWIVSSGEWVNKPTVVIAASPSPLGGNQAHTSILLTLNMINALVLDDASHTIPHITMKINKQGTIIDPDTKKALQDSLLRLAEACPN</sequence>
<dbReference type="InterPro" id="IPR005025">
    <property type="entry name" value="FMN_Rdtase-like_dom"/>
</dbReference>
<proteinExistence type="inferred from homology"/>
<dbReference type="GO" id="GO:0005829">
    <property type="term" value="C:cytosol"/>
    <property type="evidence" value="ECO:0007669"/>
    <property type="project" value="TreeGrafter"/>
</dbReference>
<evidence type="ECO:0000313" key="3">
    <source>
        <dbReference type="EMBL" id="PYY31041.1"/>
    </source>
</evidence>
<evidence type="ECO:0000256" key="1">
    <source>
        <dbReference type="ARBA" id="ARBA00009428"/>
    </source>
</evidence>
<dbReference type="GO" id="GO:0010181">
    <property type="term" value="F:FMN binding"/>
    <property type="evidence" value="ECO:0007669"/>
    <property type="project" value="TreeGrafter"/>
</dbReference>
<dbReference type="PANTHER" id="PTHR30543:SF21">
    <property type="entry name" value="NAD(P)H-DEPENDENT FMN REDUCTASE LOT6"/>
    <property type="match status" value="1"/>
</dbReference>
<accession>A0A2W0D571</accession>
<gene>
    <name evidence="3" type="ORF">PIL02S_00117</name>
</gene>
<organism evidence="3 4">
    <name type="scientific">Paenibacillus illinoisensis</name>
    <dbReference type="NCBI Taxonomy" id="59845"/>
    <lineage>
        <taxon>Bacteria</taxon>
        <taxon>Bacillati</taxon>
        <taxon>Bacillota</taxon>
        <taxon>Bacilli</taxon>
        <taxon>Bacillales</taxon>
        <taxon>Paenibacillaceae</taxon>
        <taxon>Paenibacillus</taxon>
    </lineage>
</organism>
<evidence type="ECO:0000313" key="4">
    <source>
        <dbReference type="Proteomes" id="UP000247459"/>
    </source>
</evidence>
<dbReference type="InterPro" id="IPR029039">
    <property type="entry name" value="Flavoprotein-like_sf"/>
</dbReference>